<evidence type="ECO:0000313" key="2">
    <source>
        <dbReference type="Proteomes" id="UP000294850"/>
    </source>
</evidence>
<organism evidence="1 2">
    <name type="scientific">Dyadobacter psychrotolerans</name>
    <dbReference type="NCBI Taxonomy" id="2541721"/>
    <lineage>
        <taxon>Bacteria</taxon>
        <taxon>Pseudomonadati</taxon>
        <taxon>Bacteroidota</taxon>
        <taxon>Cytophagia</taxon>
        <taxon>Cytophagales</taxon>
        <taxon>Spirosomataceae</taxon>
        <taxon>Dyadobacter</taxon>
    </lineage>
</organism>
<comment type="caution">
    <text evidence="1">The sequence shown here is derived from an EMBL/GenBank/DDBJ whole genome shotgun (WGS) entry which is preliminary data.</text>
</comment>
<accession>A0A4R5DP61</accession>
<reference evidence="1 2" key="1">
    <citation type="submission" date="2019-03" db="EMBL/GenBank/DDBJ databases">
        <title>Dyadobacter AR-3-6 sp. nov., isolated from arctic soil.</title>
        <authorList>
            <person name="Chaudhary D.K."/>
        </authorList>
    </citation>
    <scope>NUCLEOTIDE SEQUENCE [LARGE SCALE GENOMIC DNA]</scope>
    <source>
        <strain evidence="1 2">AR-3-6</strain>
    </source>
</reference>
<dbReference type="InterPro" id="IPR010235">
    <property type="entry name" value="HepT"/>
</dbReference>
<protein>
    <submittedName>
        <fullName evidence="1">Nucleotidyltransferase</fullName>
    </submittedName>
</protein>
<dbReference type="OrthoDB" id="9810452at2"/>
<proteinExistence type="predicted"/>
<name>A0A4R5DP61_9BACT</name>
<dbReference type="NCBIfam" id="TIGR01987">
    <property type="entry name" value="HI0074"/>
    <property type="match status" value="1"/>
</dbReference>
<dbReference type="RefSeq" id="WP_131959686.1">
    <property type="nucleotide sequence ID" value="NZ_SMFL01000006.1"/>
</dbReference>
<dbReference type="AlphaFoldDB" id="A0A4R5DP61"/>
<sequence length="133" mass="15975">MGNEEIRWKQRFQNFEKSLNYLEHAMQIQNPDIIQKAGLIQFFEMGFELSWNVMKEYMEELGFLELRSPRDTIKKAFEIQLITDGHAWLRTLQNRNLTSHTYDEDTAEKVVAEIQSVYYPLLKEIYNRLKPEL</sequence>
<dbReference type="Gene3D" id="1.20.120.330">
    <property type="entry name" value="Nucleotidyltransferases domain 2"/>
    <property type="match status" value="1"/>
</dbReference>
<evidence type="ECO:0000313" key="1">
    <source>
        <dbReference type="EMBL" id="TDE13811.1"/>
    </source>
</evidence>
<keyword evidence="2" id="KW-1185">Reference proteome</keyword>
<dbReference type="Pfam" id="PF08780">
    <property type="entry name" value="NTase_sub_bind"/>
    <property type="match status" value="1"/>
</dbReference>
<keyword evidence="1" id="KW-0808">Transferase</keyword>
<dbReference type="Proteomes" id="UP000294850">
    <property type="component" value="Unassembled WGS sequence"/>
</dbReference>
<gene>
    <name evidence="1" type="ORF">E0F88_18135</name>
</gene>
<dbReference type="GO" id="GO:0016740">
    <property type="term" value="F:transferase activity"/>
    <property type="evidence" value="ECO:0007669"/>
    <property type="project" value="UniProtKB-KW"/>
</dbReference>
<dbReference type="EMBL" id="SMFL01000006">
    <property type="protein sequence ID" value="TDE13811.1"/>
    <property type="molecule type" value="Genomic_DNA"/>
</dbReference>
<dbReference type="SUPFAM" id="SSF81593">
    <property type="entry name" value="Nucleotidyltransferase substrate binding subunit/domain"/>
    <property type="match status" value="1"/>
</dbReference>